<evidence type="ECO:0000313" key="5">
    <source>
        <dbReference type="EMBL" id="KKR05067.1"/>
    </source>
</evidence>
<evidence type="ECO:0000256" key="2">
    <source>
        <dbReference type="SAM" id="Phobius"/>
    </source>
</evidence>
<dbReference type="PANTHER" id="PTHR33392">
    <property type="entry name" value="POLYISOPRENYL-TEICHOIC ACID--PEPTIDOGLYCAN TEICHOIC ACID TRANSFERASE TAGU"/>
    <property type="match status" value="1"/>
</dbReference>
<dbReference type="InterPro" id="IPR004474">
    <property type="entry name" value="LytR_CpsA_psr"/>
</dbReference>
<dbReference type="PANTHER" id="PTHR33392:SF6">
    <property type="entry name" value="POLYISOPRENYL-TEICHOIC ACID--PEPTIDOGLYCAN TEICHOIC ACID TRANSFERASE TAGU"/>
    <property type="match status" value="1"/>
</dbReference>
<dbReference type="Gene3D" id="3.30.70.2390">
    <property type="match status" value="1"/>
</dbReference>
<keyword evidence="2" id="KW-0812">Transmembrane</keyword>
<dbReference type="InterPro" id="IPR027381">
    <property type="entry name" value="LytR/CpsA/Psr_C"/>
</dbReference>
<comment type="similarity">
    <text evidence="1">Belongs to the LytR/CpsA/Psr (LCP) family.</text>
</comment>
<dbReference type="NCBIfam" id="TIGR00350">
    <property type="entry name" value="lytR_cpsA_psr"/>
    <property type="match status" value="1"/>
</dbReference>
<feature type="domain" description="Cell envelope-related transcriptional attenuator" evidence="3">
    <location>
        <begin position="104"/>
        <end position="203"/>
    </location>
</feature>
<evidence type="ECO:0000259" key="4">
    <source>
        <dbReference type="Pfam" id="PF13399"/>
    </source>
</evidence>
<keyword evidence="2" id="KW-1133">Transmembrane helix</keyword>
<dbReference type="EMBL" id="LBWG01000001">
    <property type="protein sequence ID" value="KKR05067.1"/>
    <property type="molecule type" value="Genomic_DNA"/>
</dbReference>
<reference evidence="5 6" key="1">
    <citation type="journal article" date="2015" name="Nature">
        <title>rRNA introns, odd ribosomes, and small enigmatic genomes across a large radiation of phyla.</title>
        <authorList>
            <person name="Brown C.T."/>
            <person name="Hug L.A."/>
            <person name="Thomas B.C."/>
            <person name="Sharon I."/>
            <person name="Castelle C.J."/>
            <person name="Singh A."/>
            <person name="Wilkins M.J."/>
            <person name="Williams K.H."/>
            <person name="Banfield J.F."/>
        </authorList>
    </citation>
    <scope>NUCLEOTIDE SEQUENCE [LARGE SCALE GENOMIC DNA]</scope>
</reference>
<evidence type="ECO:0000313" key="6">
    <source>
        <dbReference type="Proteomes" id="UP000033935"/>
    </source>
</evidence>
<organism evidence="5 6">
    <name type="scientific">Candidatus Uhrbacteria bacterium GW2011_GWF2_39_13</name>
    <dbReference type="NCBI Taxonomy" id="1618995"/>
    <lineage>
        <taxon>Bacteria</taxon>
        <taxon>Candidatus Uhriibacteriota</taxon>
    </lineage>
</organism>
<keyword evidence="2" id="KW-0472">Membrane</keyword>
<gene>
    <name evidence="5" type="ORF">UT30_C0001G0026</name>
</gene>
<evidence type="ECO:0000256" key="1">
    <source>
        <dbReference type="ARBA" id="ARBA00006068"/>
    </source>
</evidence>
<dbReference type="Gene3D" id="3.40.630.190">
    <property type="entry name" value="LCP protein"/>
    <property type="match status" value="1"/>
</dbReference>
<dbReference type="InterPro" id="IPR050922">
    <property type="entry name" value="LytR/CpsA/Psr_CW_biosynth"/>
</dbReference>
<dbReference type="AlphaFoldDB" id="A0A0G0QTW6"/>
<protein>
    <submittedName>
        <fullName evidence="5">LytABC and lytR expression attenuator</fullName>
    </submittedName>
</protein>
<comment type="caution">
    <text evidence="5">The sequence shown here is derived from an EMBL/GenBank/DDBJ whole genome shotgun (WGS) entry which is preliminary data.</text>
</comment>
<sequence length="559" mass="61960">MEKSQIDFLKEKHHLRASRRSPILFFGRILAIIVAIATTTGLVFSYQVDSTSDSTGNFPNISFISTLKHFVSSDERKLQGEKNDRVNLLLMGIGGEGHDGPQLSDTIIFSSYRPSDGSLAMMSLPRDMTVPIPGYGYRKVNHANAYGEMNEPGAGPTLASQVIGDVLDEEINYYVRVDFDGFAEFIDAIGGVDVYVDQSFSDYNYPTTGKEYDTCGFVEPAQIIQVETTFTPDPSTETVIEQTPELPISFEETTTQKPSQRTEGVAEQTTPVLGPDYSCRYEILSFQEGWTHLDGTTALKFARSRHGNNGEGSDFARSKRQQKIILAAKDKILSASTLLNPSRITKMMETLKANVATNLDVWEILRLAKELKDMSSSEIIHHVIDASESSPLYATVVNGAYVLIPKNDDWSELQNITENIFTPDEDLTKSFAKVAEEKPRFVRVEIQNGTNISGLAFKTSQLLDGQGFEVVKVGNAESRGYKHTVIYDLTNGQHTQELKALRDYLQADVTLSATGWMISGDIVPKELTFSSNDYENLPTQNDLDFLIILGENASSLAKN</sequence>
<dbReference type="Pfam" id="PF03816">
    <property type="entry name" value="LytR_cpsA_psr"/>
    <property type="match status" value="2"/>
</dbReference>
<feature type="domain" description="Cell envelope-related transcriptional attenuator" evidence="3">
    <location>
        <begin position="276"/>
        <end position="332"/>
    </location>
</feature>
<feature type="domain" description="LytR/CpsA/Psr regulator C-terminal" evidence="4">
    <location>
        <begin position="442"/>
        <end position="508"/>
    </location>
</feature>
<evidence type="ECO:0000259" key="3">
    <source>
        <dbReference type="Pfam" id="PF03816"/>
    </source>
</evidence>
<name>A0A0G0QTW6_9BACT</name>
<dbReference type="Proteomes" id="UP000033935">
    <property type="component" value="Unassembled WGS sequence"/>
</dbReference>
<dbReference type="Pfam" id="PF13399">
    <property type="entry name" value="LytR_C"/>
    <property type="match status" value="1"/>
</dbReference>
<accession>A0A0G0QTW6</accession>
<proteinExistence type="inferred from homology"/>
<feature type="transmembrane region" description="Helical" evidence="2">
    <location>
        <begin position="21"/>
        <end position="44"/>
    </location>
</feature>